<dbReference type="Pfam" id="PF00248">
    <property type="entry name" value="Aldo_ket_red"/>
    <property type="match status" value="1"/>
</dbReference>
<dbReference type="PROSITE" id="PS00063">
    <property type="entry name" value="ALDOKETO_REDUCTASE_3"/>
    <property type="match status" value="1"/>
</dbReference>
<dbReference type="RefSeq" id="WP_153728743.1">
    <property type="nucleotide sequence ID" value="NZ_WJNH01000006.1"/>
</dbReference>
<dbReference type="Gene3D" id="3.20.20.100">
    <property type="entry name" value="NADP-dependent oxidoreductase domain"/>
    <property type="match status" value="1"/>
</dbReference>
<dbReference type="OrthoDB" id="9804790at2"/>
<protein>
    <submittedName>
        <fullName evidence="8">Aldo/keto reductase</fullName>
    </submittedName>
</protein>
<evidence type="ECO:0000256" key="6">
    <source>
        <dbReference type="PIRSR" id="PIRSR000097-3"/>
    </source>
</evidence>
<organism evidence="8 9">
    <name type="scientific">Salinibacillus xinjiangensis</name>
    <dbReference type="NCBI Taxonomy" id="1229268"/>
    <lineage>
        <taxon>Bacteria</taxon>
        <taxon>Bacillati</taxon>
        <taxon>Bacillota</taxon>
        <taxon>Bacilli</taxon>
        <taxon>Bacillales</taxon>
        <taxon>Bacillaceae</taxon>
        <taxon>Salinibacillus</taxon>
    </lineage>
</organism>
<dbReference type="AlphaFoldDB" id="A0A6G1X762"/>
<dbReference type="Proteomes" id="UP000480185">
    <property type="component" value="Unassembled WGS sequence"/>
</dbReference>
<gene>
    <name evidence="8" type="ORF">GH754_11035</name>
</gene>
<dbReference type="PANTHER" id="PTHR43827">
    <property type="entry name" value="2,5-DIKETO-D-GLUCONIC ACID REDUCTASE"/>
    <property type="match status" value="1"/>
</dbReference>
<dbReference type="PROSITE" id="PS00062">
    <property type="entry name" value="ALDOKETO_REDUCTASE_2"/>
    <property type="match status" value="1"/>
</dbReference>
<dbReference type="FunFam" id="3.20.20.100:FF:000015">
    <property type="entry name" value="Oxidoreductase, aldo/keto reductase family"/>
    <property type="match status" value="1"/>
</dbReference>
<feature type="domain" description="NADP-dependent oxidoreductase" evidence="7">
    <location>
        <begin position="19"/>
        <end position="260"/>
    </location>
</feature>
<evidence type="ECO:0000256" key="3">
    <source>
        <dbReference type="ARBA" id="ARBA00023002"/>
    </source>
</evidence>
<keyword evidence="9" id="KW-1185">Reference proteome</keyword>
<keyword evidence="3" id="KW-0560">Oxidoreductase</keyword>
<dbReference type="PROSITE" id="PS00798">
    <property type="entry name" value="ALDOKETO_REDUCTASE_1"/>
    <property type="match status" value="1"/>
</dbReference>
<dbReference type="PRINTS" id="PR00069">
    <property type="entry name" value="ALDKETRDTASE"/>
</dbReference>
<dbReference type="SUPFAM" id="SSF51430">
    <property type="entry name" value="NAD(P)-linked oxidoreductase"/>
    <property type="match status" value="1"/>
</dbReference>
<dbReference type="EMBL" id="WJNH01000006">
    <property type="protein sequence ID" value="MRG86843.1"/>
    <property type="molecule type" value="Genomic_DNA"/>
</dbReference>
<dbReference type="InterPro" id="IPR036812">
    <property type="entry name" value="NAD(P)_OxRdtase_dom_sf"/>
</dbReference>
<dbReference type="InterPro" id="IPR044500">
    <property type="entry name" value="AKR5G"/>
</dbReference>
<reference evidence="8 9" key="1">
    <citation type="submission" date="2019-11" db="EMBL/GenBank/DDBJ databases">
        <authorList>
            <person name="Li J."/>
        </authorList>
    </citation>
    <scope>NUCLEOTIDE SEQUENCE [LARGE SCALE GENOMIC DNA]</scope>
    <source>
        <strain evidence="8 9">J4</strain>
    </source>
</reference>
<comment type="caution">
    <text evidence="8">The sequence shown here is derived from an EMBL/GenBank/DDBJ whole genome shotgun (WGS) entry which is preliminary data.</text>
</comment>
<dbReference type="PANTHER" id="PTHR43827:SF3">
    <property type="entry name" value="NADP-DEPENDENT OXIDOREDUCTASE DOMAIN-CONTAINING PROTEIN"/>
    <property type="match status" value="1"/>
</dbReference>
<comment type="similarity">
    <text evidence="1">Belongs to the aldo/keto reductase family.</text>
</comment>
<dbReference type="InterPro" id="IPR020471">
    <property type="entry name" value="AKR"/>
</dbReference>
<keyword evidence="2" id="KW-0521">NADP</keyword>
<dbReference type="InterPro" id="IPR023210">
    <property type="entry name" value="NADP_OxRdtase_dom"/>
</dbReference>
<feature type="site" description="Lowers pKa of active site Tyr" evidence="6">
    <location>
        <position position="77"/>
    </location>
</feature>
<evidence type="ECO:0000313" key="8">
    <source>
        <dbReference type="EMBL" id="MRG86843.1"/>
    </source>
</evidence>
<dbReference type="InterPro" id="IPR018170">
    <property type="entry name" value="Aldo/ket_reductase_CS"/>
</dbReference>
<feature type="binding site" evidence="5">
    <location>
        <position position="110"/>
    </location>
    <ligand>
        <name>substrate</name>
    </ligand>
</feature>
<feature type="active site" description="Proton donor" evidence="4">
    <location>
        <position position="52"/>
    </location>
</feature>
<proteinExistence type="inferred from homology"/>
<dbReference type="PIRSF" id="PIRSF000097">
    <property type="entry name" value="AKR"/>
    <property type="match status" value="1"/>
</dbReference>
<evidence type="ECO:0000256" key="1">
    <source>
        <dbReference type="ARBA" id="ARBA00007905"/>
    </source>
</evidence>
<accession>A0A6G1X762</accession>
<evidence type="ECO:0000313" key="9">
    <source>
        <dbReference type="Proteomes" id="UP000480185"/>
    </source>
</evidence>
<sequence>MSLTTTLTLHNGVKIPKVGLGVYKVEKGTEAVDTVKSALDIGYRSIDTAAFYDNEKEVGQAIRESGVKREDIFVTTKVWNTDQGYENTLNAFEESFQKLGLDYIDLYLVHWPVTGKYKDTWRALEELYDQGKVRAIGVSNFHIHHLEELMKDAKIKPMVNQVEFHPQLFQKELLDYCKSNDIRLEAWGPLGRSRYLDDPVLEELAKKYNKTPAQIIIRWDYQHDIITIPKSTKSHRQKENADIFDFELTEKDMNKIDELNRDYRTGPHPDDF</sequence>
<dbReference type="GO" id="GO:0016616">
    <property type="term" value="F:oxidoreductase activity, acting on the CH-OH group of donors, NAD or NADP as acceptor"/>
    <property type="evidence" value="ECO:0007669"/>
    <property type="project" value="UniProtKB-ARBA"/>
</dbReference>
<evidence type="ECO:0000256" key="4">
    <source>
        <dbReference type="PIRSR" id="PIRSR000097-1"/>
    </source>
</evidence>
<evidence type="ECO:0000259" key="7">
    <source>
        <dbReference type="Pfam" id="PF00248"/>
    </source>
</evidence>
<evidence type="ECO:0000256" key="2">
    <source>
        <dbReference type="ARBA" id="ARBA00022857"/>
    </source>
</evidence>
<evidence type="ECO:0000256" key="5">
    <source>
        <dbReference type="PIRSR" id="PIRSR000097-2"/>
    </source>
</evidence>
<dbReference type="CDD" id="cd19157">
    <property type="entry name" value="AKR_AKR5G1-3"/>
    <property type="match status" value="1"/>
</dbReference>
<name>A0A6G1X762_9BACI</name>